<accession>A0A0K6I066</accession>
<dbReference type="AlphaFoldDB" id="A0A0K6I066"/>
<gene>
    <name evidence="1" type="ORF">Ga0061069_104142</name>
</gene>
<dbReference type="OrthoDB" id="9794948at2"/>
<name>A0A0K6I066_9BURK</name>
<dbReference type="InterPro" id="IPR012349">
    <property type="entry name" value="Split_barrel_FMN-bd"/>
</dbReference>
<dbReference type="Proteomes" id="UP000183649">
    <property type="component" value="Unassembled WGS sequence"/>
</dbReference>
<proteinExistence type="predicted"/>
<dbReference type="Gene3D" id="2.30.110.10">
    <property type="entry name" value="Electron Transport, Fmn-binding Protein, Chain A"/>
    <property type="match status" value="1"/>
</dbReference>
<sequence length="212" mass="22837">MYIPEAFRVDDPEVLHALIRSHPLGTVITSGSGGLQASPAPFLFDAAEGLHGTLRAHLARANPLIDALRGGAECLVLFHGPQGYVSPSWYPAKQQHHKVVPTWNYAMVQARGRATVIDDAAWLREQIAALTAEHEAHRDAPWSPDDSPAEFIAGMIAGIAGVEIAIEALDGKFNLSQNRGRADRDGVIDALGSPDDPHRHPELAALMQGLTR</sequence>
<keyword evidence="2" id="KW-1185">Reference proteome</keyword>
<dbReference type="PIRSF" id="PIRSF010372">
    <property type="entry name" value="PaiB"/>
    <property type="match status" value="1"/>
</dbReference>
<dbReference type="InterPro" id="IPR007396">
    <property type="entry name" value="TR_PAI2-type"/>
</dbReference>
<evidence type="ECO:0000313" key="2">
    <source>
        <dbReference type="Proteomes" id="UP000183649"/>
    </source>
</evidence>
<dbReference type="RefSeq" id="WP_055450292.1">
    <property type="nucleotide sequence ID" value="NZ_CYHF01000004.1"/>
</dbReference>
<dbReference type="EMBL" id="CYHF01000004">
    <property type="protein sequence ID" value="CUA96458.1"/>
    <property type="molecule type" value="Genomic_DNA"/>
</dbReference>
<organism evidence="1 2">
    <name type="scientific">Thiomonas bhubaneswarensis</name>
    <dbReference type="NCBI Taxonomy" id="339866"/>
    <lineage>
        <taxon>Bacteria</taxon>
        <taxon>Pseudomonadati</taxon>
        <taxon>Pseudomonadota</taxon>
        <taxon>Betaproteobacteria</taxon>
        <taxon>Burkholderiales</taxon>
        <taxon>Thiomonas</taxon>
    </lineage>
</organism>
<dbReference type="PANTHER" id="PTHR35802:SF1">
    <property type="entry name" value="PROTEASE SYNTHASE AND SPORULATION PROTEIN PAI 2"/>
    <property type="match status" value="1"/>
</dbReference>
<evidence type="ECO:0000313" key="1">
    <source>
        <dbReference type="EMBL" id="CUA96458.1"/>
    </source>
</evidence>
<dbReference type="SUPFAM" id="SSF50475">
    <property type="entry name" value="FMN-binding split barrel"/>
    <property type="match status" value="1"/>
</dbReference>
<dbReference type="STRING" id="339866.GCA_001418255_01376"/>
<dbReference type="PANTHER" id="PTHR35802">
    <property type="entry name" value="PROTEASE SYNTHASE AND SPORULATION PROTEIN PAI 2"/>
    <property type="match status" value="1"/>
</dbReference>
<reference evidence="2" key="1">
    <citation type="submission" date="2015-08" db="EMBL/GenBank/DDBJ databases">
        <authorList>
            <person name="Varghese N."/>
        </authorList>
    </citation>
    <scope>NUCLEOTIDE SEQUENCE [LARGE SCALE GENOMIC DNA]</scope>
    <source>
        <strain evidence="2">DSM 18181</strain>
    </source>
</reference>
<dbReference type="Pfam" id="PF04299">
    <property type="entry name" value="FMN_bind_2"/>
    <property type="match status" value="1"/>
</dbReference>
<protein>
    <submittedName>
        <fullName evidence="1">Negative transcriptional regulator, PaiB family</fullName>
    </submittedName>
</protein>